<gene>
    <name evidence="1" type="ORF">HUV05_24480</name>
</gene>
<organism evidence="1 2">
    <name type="scientific">Phocaeicola vulgatus</name>
    <name type="common">Bacteroides vulgatus</name>
    <dbReference type="NCBI Taxonomy" id="821"/>
    <lineage>
        <taxon>Bacteria</taxon>
        <taxon>Pseudomonadati</taxon>
        <taxon>Bacteroidota</taxon>
        <taxon>Bacteroidia</taxon>
        <taxon>Bacteroidales</taxon>
        <taxon>Bacteroidaceae</taxon>
        <taxon>Phocaeicola</taxon>
    </lineage>
</organism>
<dbReference type="Gene3D" id="3.20.20.80">
    <property type="entry name" value="Glycosidases"/>
    <property type="match status" value="1"/>
</dbReference>
<evidence type="ECO:0000313" key="1">
    <source>
        <dbReference type="EMBL" id="NVB76595.1"/>
    </source>
</evidence>
<dbReference type="AlphaFoldDB" id="A0A7Y6PIS5"/>
<comment type="caution">
    <text evidence="1">The sequence shown here is derived from an EMBL/GenBank/DDBJ whole genome shotgun (WGS) entry which is preliminary data.</text>
</comment>
<evidence type="ECO:0000313" key="2">
    <source>
        <dbReference type="Proteomes" id="UP000524321"/>
    </source>
</evidence>
<reference evidence="1 2" key="2">
    <citation type="submission" date="2020-07" db="EMBL/GenBank/DDBJ databases">
        <title>Bacterial metabolism rescues the inhibition of intestinal drug absorption by food and drug additives.</title>
        <authorList>
            <person name="Zou L."/>
            <person name="Spanogiannopoulos P."/>
            <person name="Chien H.-C."/>
            <person name="Pieper L.M."/>
            <person name="Cai W."/>
            <person name="Khuri N."/>
            <person name="Pottel J."/>
            <person name="Vora B."/>
            <person name="Ni Z."/>
            <person name="Tsakalozou E."/>
            <person name="Zhang W."/>
            <person name="Shoichet B.K."/>
            <person name="Giacomini K.M."/>
            <person name="Turnbaugh P.J."/>
        </authorList>
    </citation>
    <scope>NUCLEOTIDE SEQUENCE [LARGE SCALE GENOMIC DNA]</scope>
    <source>
        <strain evidence="1 2">B33</strain>
    </source>
</reference>
<proteinExistence type="predicted"/>
<feature type="non-terminal residue" evidence="1">
    <location>
        <position position="1"/>
    </location>
</feature>
<feature type="non-terminal residue" evidence="1">
    <location>
        <position position="101"/>
    </location>
</feature>
<reference evidence="1 2" key="1">
    <citation type="submission" date="2020-04" db="EMBL/GenBank/DDBJ databases">
        <authorList>
            <person name="Pieper L."/>
        </authorList>
    </citation>
    <scope>NUCLEOTIDE SEQUENCE [LARGE SCALE GENOMIC DNA]</scope>
    <source>
        <strain evidence="1 2">B33</strain>
    </source>
</reference>
<name>A0A7Y6PIS5_PHOVU</name>
<dbReference type="InterPro" id="IPR017853">
    <property type="entry name" value="GH"/>
</dbReference>
<dbReference type="SUPFAM" id="SSF51445">
    <property type="entry name" value="(Trans)glycosidases"/>
    <property type="match status" value="1"/>
</dbReference>
<protein>
    <submittedName>
        <fullName evidence="1">Endo-beta-N-acetylglucosaminidase</fullName>
    </submittedName>
</protein>
<accession>A0A7Y6PIS5</accession>
<dbReference type="EMBL" id="JABWDJ010000646">
    <property type="protein sequence ID" value="NVB76595.1"/>
    <property type="molecule type" value="Genomic_DNA"/>
</dbReference>
<dbReference type="Proteomes" id="UP000524321">
    <property type="component" value="Unassembled WGS sequence"/>
</dbReference>
<sequence length="101" mass="11006">GILSNGDITGVAQLSKQGAKDFARELAQYCKAYNLDGVCFDDEYEGAYDPNNPALTEPSEEAAARLCYETKQAMPDKIVAVYALRRMYSSKATVVDGVTSR</sequence>